<dbReference type="InterPro" id="IPR021475">
    <property type="entry name" value="Pants/Emi1-like"/>
</dbReference>
<reference evidence="6 7" key="1">
    <citation type="journal article" date="2016" name="Genome Biol. Evol.">
        <title>Gene Family Evolution Reflects Adaptation to Soil Environmental Stressors in the Genome of the Collembolan Orchesella cincta.</title>
        <authorList>
            <person name="Faddeeva-Vakhrusheva A."/>
            <person name="Derks M.F."/>
            <person name="Anvar S.Y."/>
            <person name="Agamennone V."/>
            <person name="Suring W."/>
            <person name="Smit S."/>
            <person name="van Straalen N.M."/>
            <person name="Roelofs D."/>
        </authorList>
    </citation>
    <scope>NUCLEOTIDE SEQUENCE [LARGE SCALE GENOMIC DNA]</scope>
    <source>
        <tissue evidence="6">Mixed pool</tissue>
    </source>
</reference>
<dbReference type="AlphaFoldDB" id="A0A1D2MZ94"/>
<keyword evidence="7" id="KW-1185">Reference proteome</keyword>
<evidence type="ECO:0000256" key="5">
    <source>
        <dbReference type="SAM" id="MobiDB-lite"/>
    </source>
</evidence>
<dbReference type="GO" id="GO:0043083">
    <property type="term" value="C:synaptic cleft"/>
    <property type="evidence" value="ECO:0007669"/>
    <property type="project" value="UniProtKB-SubCell"/>
</dbReference>
<feature type="region of interest" description="Disordered" evidence="5">
    <location>
        <begin position="162"/>
        <end position="194"/>
    </location>
</feature>
<proteinExistence type="inferred from homology"/>
<comment type="subcellular location">
    <subcellularLocation>
        <location evidence="2">Synaptic cleft</location>
    </subcellularLocation>
</comment>
<evidence type="ECO:0000313" key="6">
    <source>
        <dbReference type="EMBL" id="ODM98261.1"/>
    </source>
</evidence>
<evidence type="ECO:0000256" key="1">
    <source>
        <dbReference type="ARBA" id="ARBA00006412"/>
    </source>
</evidence>
<name>A0A1D2MZ94_ORCCI</name>
<dbReference type="PANTHER" id="PTHR28052:SF1">
    <property type="entry name" value="UPF0545 PROTEIN C22ORF39"/>
    <property type="match status" value="1"/>
</dbReference>
<evidence type="ECO:0000256" key="4">
    <source>
        <dbReference type="ARBA" id="ARBA00044235"/>
    </source>
</evidence>
<feature type="region of interest" description="Disordered" evidence="5">
    <location>
        <begin position="1"/>
        <end position="40"/>
    </location>
</feature>
<organism evidence="6 7">
    <name type="scientific">Orchesella cincta</name>
    <name type="common">Springtail</name>
    <name type="synonym">Podura cincta</name>
    <dbReference type="NCBI Taxonomy" id="48709"/>
    <lineage>
        <taxon>Eukaryota</taxon>
        <taxon>Metazoa</taxon>
        <taxon>Ecdysozoa</taxon>
        <taxon>Arthropoda</taxon>
        <taxon>Hexapoda</taxon>
        <taxon>Collembola</taxon>
        <taxon>Entomobryomorpha</taxon>
        <taxon>Entomobryoidea</taxon>
        <taxon>Orchesellidae</taxon>
        <taxon>Orchesellinae</taxon>
        <taxon>Orchesella</taxon>
    </lineage>
</organism>
<dbReference type="Pfam" id="PF11326">
    <property type="entry name" value="PANTS-like"/>
    <property type="match status" value="1"/>
</dbReference>
<dbReference type="Proteomes" id="UP000094527">
    <property type="component" value="Unassembled WGS sequence"/>
</dbReference>
<feature type="compositionally biased region" description="Low complexity" evidence="5">
    <location>
        <begin position="23"/>
        <end position="35"/>
    </location>
</feature>
<protein>
    <recommendedName>
        <fullName evidence="3">Synaptic plasticity regulator PANTS</fullName>
    </recommendedName>
    <alternativeName>
        <fullName evidence="4">Plasticity-associated neural transcript short</fullName>
    </alternativeName>
</protein>
<evidence type="ECO:0000256" key="2">
    <source>
        <dbReference type="ARBA" id="ARBA00043942"/>
    </source>
</evidence>
<evidence type="ECO:0000313" key="7">
    <source>
        <dbReference type="Proteomes" id="UP000094527"/>
    </source>
</evidence>
<comment type="caution">
    <text evidence="6">The sequence shown here is derived from an EMBL/GenBank/DDBJ whole genome shotgun (WGS) entry which is preliminary data.</text>
</comment>
<sequence>MASVADTSSPSVSNLIAQNIGGSSSSESSPSVSSESTEKTQKLPMFTWMVKPCFIYKEEYKDCKSFKARFHQYFVDGKSADCSGWKEDYDNCILWEDKDNIDALNKVIESEKTRVKKRLRAHYDNDIWEHRTEPPSNWNSELPESIKKDYENSFLKKKADELKSGEEKLGPISGSEAGDRLADSKGEGSSCSIV</sequence>
<dbReference type="PANTHER" id="PTHR28052">
    <property type="entry name" value="UPF0545 PROTEIN C22ORF39"/>
    <property type="match status" value="1"/>
</dbReference>
<accession>A0A1D2MZ94</accession>
<feature type="compositionally biased region" description="Basic and acidic residues" evidence="5">
    <location>
        <begin position="177"/>
        <end position="186"/>
    </location>
</feature>
<gene>
    <name evidence="6" type="ORF">Ocin01_08406</name>
</gene>
<feature type="compositionally biased region" description="Polar residues" evidence="5">
    <location>
        <begin position="1"/>
        <end position="22"/>
    </location>
</feature>
<dbReference type="OMA" id="KSSCTIM"/>
<evidence type="ECO:0000256" key="3">
    <source>
        <dbReference type="ARBA" id="ARBA00044072"/>
    </source>
</evidence>
<comment type="similarity">
    <text evidence="1">Belongs to the UPF0545 family.</text>
</comment>
<dbReference type="EMBL" id="LJIJ01000368">
    <property type="protein sequence ID" value="ODM98261.1"/>
    <property type="molecule type" value="Genomic_DNA"/>
</dbReference>
<dbReference type="OrthoDB" id="5946508at2759"/>
<dbReference type="STRING" id="48709.A0A1D2MZ94"/>